<dbReference type="PANTHER" id="PTHR10381">
    <property type="entry name" value="ATP-DEPENDENT CLP PROTEASE PROTEOLYTIC SUBUNIT"/>
    <property type="match status" value="1"/>
</dbReference>
<dbReference type="InterPro" id="IPR023562">
    <property type="entry name" value="ClpP/TepA"/>
</dbReference>
<keyword evidence="3 7" id="KW-0645">Protease</keyword>
<dbReference type="SUPFAM" id="SSF52096">
    <property type="entry name" value="ClpP/crotonase"/>
    <property type="match status" value="1"/>
</dbReference>
<evidence type="ECO:0000313" key="8">
    <source>
        <dbReference type="Proteomes" id="UP000838749"/>
    </source>
</evidence>
<keyword evidence="5" id="KW-0720">Serine protease</keyword>
<comment type="similarity">
    <text evidence="1 6">Belongs to the peptidase S14 family.</text>
</comment>
<keyword evidence="8" id="KW-1185">Reference proteome</keyword>
<dbReference type="Pfam" id="PF00574">
    <property type="entry name" value="CLP_protease"/>
    <property type="match status" value="1"/>
</dbReference>
<evidence type="ECO:0000256" key="3">
    <source>
        <dbReference type="ARBA" id="ARBA00022670"/>
    </source>
</evidence>
<dbReference type="InterPro" id="IPR001907">
    <property type="entry name" value="ClpP"/>
</dbReference>
<comment type="caution">
    <text evidence="7">The sequence shown here is derived from an EMBL/GenBank/DDBJ whole genome shotgun (WGS) entry which is preliminary data.</text>
</comment>
<sequence length="367" mass="39386">MAIRINLYGTIVASEDSWIYEYFEMDHTTPRHINEQLAQANGDDVEIYVNSPGGDMWAGSEIYSSLREYAGNTIAKVISLAASAASVAICGAKRVLISPTAQIMVHRSSTGAWGNKNDLDQASQMVKSVDEGMVNAYEYKTGKTRDELFAWMDAETFMNAQQAVENGFADEVMFGQMEKVVAVATAAPLFSNEVLSKVKSKLLKENMFPSATVTPLTSGMNENPAGVTAKNDNEEEAKIMDIAELKEKHPDLFAQVTGDAQTAERTRVAAITSLAEKTPGSAELVKAAIANGETAGELAIKMIEASQTRIVNAGKDRALDAEESGVDTVASLEAKPTGAAKEEDAEAAVTSMIAMAQNMRPKNGGRR</sequence>
<dbReference type="Proteomes" id="UP000838749">
    <property type="component" value="Unassembled WGS sequence"/>
</dbReference>
<keyword evidence="4 7" id="KW-0378">Hydrolase</keyword>
<dbReference type="InterPro" id="IPR029045">
    <property type="entry name" value="ClpP/crotonase-like_dom_sf"/>
</dbReference>
<protein>
    <recommendedName>
        <fullName evidence="6">ATP-dependent Clp protease proteolytic subunit</fullName>
    </recommendedName>
</protein>
<evidence type="ECO:0000256" key="2">
    <source>
        <dbReference type="ARBA" id="ARBA00022490"/>
    </source>
</evidence>
<evidence type="ECO:0000256" key="4">
    <source>
        <dbReference type="ARBA" id="ARBA00022801"/>
    </source>
</evidence>
<evidence type="ECO:0000256" key="5">
    <source>
        <dbReference type="ARBA" id="ARBA00022825"/>
    </source>
</evidence>
<organism evidence="7 8">
    <name type="scientific">Paenibacillus pseudetheri</name>
    <dbReference type="NCBI Taxonomy" id="2897682"/>
    <lineage>
        <taxon>Bacteria</taxon>
        <taxon>Bacillati</taxon>
        <taxon>Bacillota</taxon>
        <taxon>Bacilli</taxon>
        <taxon>Bacillales</taxon>
        <taxon>Paenibacillaceae</taxon>
        <taxon>Paenibacillus</taxon>
    </lineage>
</organism>
<evidence type="ECO:0000313" key="7">
    <source>
        <dbReference type="EMBL" id="CAH1058860.1"/>
    </source>
</evidence>
<keyword evidence="2" id="KW-0963">Cytoplasm</keyword>
<gene>
    <name evidence="7" type="primary">clpP_5</name>
    <name evidence="7" type="ORF">PAECIP111894_05046</name>
</gene>
<accession>A0ABN8FS62</accession>
<dbReference type="Gene3D" id="3.90.226.10">
    <property type="entry name" value="2-enoyl-CoA Hydratase, Chain A, domain 1"/>
    <property type="match status" value="1"/>
</dbReference>
<name>A0ABN8FS62_9BACL</name>
<dbReference type="CDD" id="cd07016">
    <property type="entry name" value="S14_ClpP_1"/>
    <property type="match status" value="1"/>
</dbReference>
<dbReference type="PRINTS" id="PR00127">
    <property type="entry name" value="CLPPROTEASEP"/>
</dbReference>
<evidence type="ECO:0000256" key="1">
    <source>
        <dbReference type="ARBA" id="ARBA00007039"/>
    </source>
</evidence>
<reference evidence="7" key="1">
    <citation type="submission" date="2021-12" db="EMBL/GenBank/DDBJ databases">
        <authorList>
            <person name="Criscuolo A."/>
        </authorList>
    </citation>
    <scope>NUCLEOTIDE SEQUENCE</scope>
    <source>
        <strain evidence="7">CIP111894</strain>
    </source>
</reference>
<dbReference type="EMBL" id="CAKMAB010000040">
    <property type="protein sequence ID" value="CAH1058860.1"/>
    <property type="molecule type" value="Genomic_DNA"/>
</dbReference>
<dbReference type="PANTHER" id="PTHR10381:SF70">
    <property type="entry name" value="ATP-DEPENDENT CLP PROTEASE PROTEOLYTIC SUBUNIT"/>
    <property type="match status" value="1"/>
</dbReference>
<dbReference type="GO" id="GO:0006508">
    <property type="term" value="P:proteolysis"/>
    <property type="evidence" value="ECO:0007669"/>
    <property type="project" value="UniProtKB-KW"/>
</dbReference>
<evidence type="ECO:0000256" key="6">
    <source>
        <dbReference type="RuleBase" id="RU003567"/>
    </source>
</evidence>
<dbReference type="NCBIfam" id="NF045542">
    <property type="entry name" value="Clp_rel_HeadMat"/>
    <property type="match status" value="1"/>
</dbReference>
<dbReference type="RefSeq" id="WP_234540728.1">
    <property type="nucleotide sequence ID" value="NZ_CAKMAB010000040.1"/>
</dbReference>
<dbReference type="GO" id="GO:0004252">
    <property type="term" value="F:serine-type endopeptidase activity"/>
    <property type="evidence" value="ECO:0007669"/>
    <property type="project" value="UniProtKB-EC"/>
</dbReference>
<proteinExistence type="inferred from homology"/>